<dbReference type="Pfam" id="PF07494">
    <property type="entry name" value="Reg_prop"/>
    <property type="match status" value="4"/>
</dbReference>
<comment type="catalytic activity">
    <reaction evidence="1">
        <text>ATP + protein L-histidine = ADP + protein N-phospho-L-histidine.</text>
        <dbReference type="EC" id="2.7.13.3"/>
    </reaction>
</comment>
<dbReference type="PROSITE" id="PS50109">
    <property type="entry name" value="HIS_KIN"/>
    <property type="match status" value="1"/>
</dbReference>
<dbReference type="InterPro" id="IPR015943">
    <property type="entry name" value="WD40/YVTN_repeat-like_dom_sf"/>
</dbReference>
<evidence type="ECO:0000256" key="2">
    <source>
        <dbReference type="ARBA" id="ARBA00012438"/>
    </source>
</evidence>
<dbReference type="Gene3D" id="1.10.287.130">
    <property type="match status" value="1"/>
</dbReference>
<dbReference type="Gene3D" id="3.30.565.10">
    <property type="entry name" value="Histidine kinase-like ATPase, C-terminal domain"/>
    <property type="match status" value="1"/>
</dbReference>
<dbReference type="CDD" id="cd00082">
    <property type="entry name" value="HisKA"/>
    <property type="match status" value="1"/>
</dbReference>
<keyword evidence="6" id="KW-1185">Reference proteome</keyword>
<dbReference type="Gene3D" id="2.60.40.10">
    <property type="entry name" value="Immunoglobulins"/>
    <property type="match status" value="1"/>
</dbReference>
<dbReference type="GO" id="GO:0005524">
    <property type="term" value="F:ATP binding"/>
    <property type="evidence" value="ECO:0007669"/>
    <property type="project" value="UniProtKB-KW"/>
</dbReference>
<dbReference type="InterPro" id="IPR013783">
    <property type="entry name" value="Ig-like_fold"/>
</dbReference>
<dbReference type="SUPFAM" id="SSF47384">
    <property type="entry name" value="Homodimeric domain of signal transducing histidine kinase"/>
    <property type="match status" value="1"/>
</dbReference>
<evidence type="ECO:0000259" key="4">
    <source>
        <dbReference type="PROSITE" id="PS50109"/>
    </source>
</evidence>
<dbReference type="InterPro" id="IPR003594">
    <property type="entry name" value="HATPase_dom"/>
</dbReference>
<dbReference type="RefSeq" id="WP_234861618.1">
    <property type="nucleotide sequence ID" value="NZ_JAKEVZ010000008.1"/>
</dbReference>
<keyword evidence="5" id="KW-0547">Nucleotide-binding</keyword>
<feature type="domain" description="Histidine kinase" evidence="4">
    <location>
        <begin position="877"/>
        <end position="1126"/>
    </location>
</feature>
<comment type="caution">
    <text evidence="5">The sequence shown here is derived from an EMBL/GenBank/DDBJ whole genome shotgun (WGS) entry which is preliminary data.</text>
</comment>
<dbReference type="PRINTS" id="PR00344">
    <property type="entry name" value="BCTRLSENSOR"/>
</dbReference>
<evidence type="ECO:0000256" key="1">
    <source>
        <dbReference type="ARBA" id="ARBA00000085"/>
    </source>
</evidence>
<evidence type="ECO:0000313" key="6">
    <source>
        <dbReference type="Proteomes" id="UP001201449"/>
    </source>
</evidence>
<name>A0ABS9BW34_9BACT</name>
<dbReference type="Gene3D" id="2.130.10.10">
    <property type="entry name" value="YVTN repeat-like/Quinoprotein amine dehydrogenase"/>
    <property type="match status" value="3"/>
</dbReference>
<dbReference type="Proteomes" id="UP001201449">
    <property type="component" value="Unassembled WGS sequence"/>
</dbReference>
<dbReference type="InterPro" id="IPR011123">
    <property type="entry name" value="Y_Y_Y"/>
</dbReference>
<keyword evidence="5" id="KW-0067">ATP-binding</keyword>
<dbReference type="Pfam" id="PF07495">
    <property type="entry name" value="Y_Y_Y"/>
    <property type="match status" value="1"/>
</dbReference>
<proteinExistence type="predicted"/>
<dbReference type="InterPro" id="IPR003661">
    <property type="entry name" value="HisK_dim/P_dom"/>
</dbReference>
<reference evidence="5 6" key="1">
    <citation type="submission" date="2022-01" db="EMBL/GenBank/DDBJ databases">
        <title>Mariniradius saccharolyticus sp. nov., isolated from sediment of a river.</title>
        <authorList>
            <person name="Liu H."/>
        </authorList>
    </citation>
    <scope>NUCLEOTIDE SEQUENCE [LARGE SCALE GENOMIC DNA]</scope>
    <source>
        <strain evidence="5 6">RY-2</strain>
    </source>
</reference>
<dbReference type="InterPro" id="IPR036890">
    <property type="entry name" value="HATPase_C_sf"/>
</dbReference>
<gene>
    <name evidence="5" type="ORF">L0U89_11245</name>
</gene>
<dbReference type="InterPro" id="IPR011110">
    <property type="entry name" value="Reg_prop"/>
</dbReference>
<dbReference type="EC" id="2.7.13.3" evidence="2"/>
<evidence type="ECO:0000256" key="3">
    <source>
        <dbReference type="ARBA" id="ARBA00022553"/>
    </source>
</evidence>
<evidence type="ECO:0000313" key="5">
    <source>
        <dbReference type="EMBL" id="MCF1751647.1"/>
    </source>
</evidence>
<dbReference type="SUPFAM" id="SSF55874">
    <property type="entry name" value="ATPase domain of HSP90 chaperone/DNA topoisomerase II/histidine kinase"/>
    <property type="match status" value="1"/>
</dbReference>
<organism evidence="5 6">
    <name type="scientific">Mariniradius sediminis</name>
    <dbReference type="NCBI Taxonomy" id="2909237"/>
    <lineage>
        <taxon>Bacteria</taxon>
        <taxon>Pseudomonadati</taxon>
        <taxon>Bacteroidota</taxon>
        <taxon>Cytophagia</taxon>
        <taxon>Cytophagales</taxon>
        <taxon>Cyclobacteriaceae</taxon>
        <taxon>Mariniradius</taxon>
    </lineage>
</organism>
<sequence length="1126" mass="126630">MRSKSKGIIFRTSILLTMLVLMCTQVAYSQLSVKNLTWYTEKDGLPGTQVNKIIVDQFGYVWIGTINGLARYDGYNFKRFYQNPNDPGSIKGLVVWSIFEDSKGRIWVGSQPGNLNVYIPVTQSFKHYNFTDLVESAPNVEMGIVSITEDNSGKIYFGVTALYSDEITSTLLFLDEKADKIEKVAAPEGQVINNIKSLNTDSKGSVWVSCWNGIFKIENDGSIKKVNPRIKSGGPFLLGEYEDQLISDPSGFVWGITNFGRLLRIDIETYETEIIAPLGTLENYYFNNLMMDKQGNIWIGTSINLFQYNPDTKKIIGFDTQSKRDYQYSAVNTLAQDSFGSVWIGTNSTGMYKYEERSVFKSFVSKIDDPKSLTAGWVNNLLELNDGKVLAITSGGGLNVVDLEKDEVVPLPYQRFLPGMHAIIGVVEHLPGEYYLSTDIGVFRFRYPSNIFEEMDLSGVPPNAIVRHFLNDRQGNLWAFTFEGIYRKGASDVDFKRPEIKIEPGDEARLMSSTRAFESTVYGLWIITNDGLFLYDYKSNSITRLGHDPSKGDVFVTQDVNALYEDSPGVVWVGTWQGGLSRFDVKSGKIRTYTTDDGLPSMSIQSIVADEKNQSLWLSTFEGLSRFDIATEKFYNYSIEEGIQGQQFADGSFLKTKSGNILFGGSNGFTVFDPESVRKDSKPPLVFLTDLKLFNKSVVAGDNSVLNKPIYYTESISLSHDQNNVSIEFTALHFSNPSRNRFAYKLENYDSEWREVASLQSAYYPNLPPGEYVFRVKAANNNGVWNEEGATLAILVREPWWNTIWAYGLYGVLFLAGVFGADRYFRNRVIQKERERAQARELEHAREIEKAYSELKSTQAQLIQQEKLASLGQLTAGIAHEIKNPLNFVNNFSEVSIEMIEEVIDSRLKTQDTRPKTEADEIEDEILEDIKANLEKIHEHGSRANGIVTSMLQHSRGGSGKKEPTDLNALIKEYVNLSFHGMRAGKNPIDVEIALDLDDTIKEIPLVREDFTRVIINLCNNAFDAMRQKFNSELKIMNSELYHPKLTVRTKSEKDRILISVEDNGPGIPDEIKDKILQPFFTTKKGTEGTGLGLSITHDIIKAHGGSIKVNSVAGQGSEFIVEIPV</sequence>
<dbReference type="InterPro" id="IPR005467">
    <property type="entry name" value="His_kinase_dom"/>
</dbReference>
<dbReference type="EMBL" id="JAKEVZ010000008">
    <property type="protein sequence ID" value="MCF1751647.1"/>
    <property type="molecule type" value="Genomic_DNA"/>
</dbReference>
<dbReference type="Pfam" id="PF02518">
    <property type="entry name" value="HATPase_c"/>
    <property type="match status" value="1"/>
</dbReference>
<dbReference type="InterPro" id="IPR036097">
    <property type="entry name" value="HisK_dim/P_sf"/>
</dbReference>
<dbReference type="PANTHER" id="PTHR43547">
    <property type="entry name" value="TWO-COMPONENT HISTIDINE KINASE"/>
    <property type="match status" value="1"/>
</dbReference>
<dbReference type="PANTHER" id="PTHR43547:SF2">
    <property type="entry name" value="HYBRID SIGNAL TRANSDUCTION HISTIDINE KINASE C"/>
    <property type="match status" value="1"/>
</dbReference>
<dbReference type="SMART" id="SM00388">
    <property type="entry name" value="HisKA"/>
    <property type="match status" value="1"/>
</dbReference>
<dbReference type="SUPFAM" id="SSF63829">
    <property type="entry name" value="Calcium-dependent phosphotriesterase"/>
    <property type="match status" value="2"/>
</dbReference>
<dbReference type="SMART" id="SM00387">
    <property type="entry name" value="HATPase_c"/>
    <property type="match status" value="1"/>
</dbReference>
<protein>
    <recommendedName>
        <fullName evidence="2">histidine kinase</fullName>
        <ecNumber evidence="2">2.7.13.3</ecNumber>
    </recommendedName>
</protein>
<accession>A0ABS9BW34</accession>
<keyword evidence="3" id="KW-0597">Phosphoprotein</keyword>
<dbReference type="InterPro" id="IPR004358">
    <property type="entry name" value="Sig_transdc_His_kin-like_C"/>
</dbReference>